<gene>
    <name evidence="1" type="ORF">A3A74_03635</name>
</gene>
<sequence length="619" mass="70409">MRQFSFTPKRRKKKALSFLAILLLILGIFVIYSFLTFRSISAKGKVLVASAKELKTAFAKNDIDLLNKEFKKFSGKYNDFQKSAKSVYWAAFIPYVADFKNGVEAGDYLVRAGDESIKAITPYADLIGFKKGQASFVEKSAEDRLQTAILTLDKVLSKVDPISEDIKQAEIRLEKINSRRYPKKLGKTFVRERIENIKEQFTGLASLFVEAKPLVKKLPEIFGSDKEKTYLVLFQNDKELRATGGFLTAYAVFKIKNGKMSVQRSKDIYTLDDSISVHPAAPKEILAYHKGVTRFVIRDSNLSPDLPTSIELFNSLYKNSGEKVNYDGIIMLDTNVLVDMLTIFGDTEARGIRFSAEPDKRCDCPQVIYALLNDIDRPVGYIKEDRKGILGDLMYQLFYKAIGFSPSKYWGTLVQEMFKNLQERHVQLYFVDANLQKSVERLNFAGKIREYDGDYLHINNVNFAGAKSNLFVDQSITSKTTTEKGKIKREVRIEFRNPYPASDCNLERGGLCLNATLRDWIRFYVPKGSELVSFEGSKKKTQIYDELGKTVFEGYAEVTPMGKAEVVVIYTLPDNINSKDYKLLVQKQAGTYEDKLKVDVNNKNLFTGVLDVDKEIKLR</sequence>
<evidence type="ECO:0000313" key="1">
    <source>
        <dbReference type="EMBL" id="OGK39160.1"/>
    </source>
</evidence>
<evidence type="ECO:0000313" key="2">
    <source>
        <dbReference type="Proteomes" id="UP000179270"/>
    </source>
</evidence>
<dbReference type="EMBL" id="MGAF01000056">
    <property type="protein sequence ID" value="OGK39160.1"/>
    <property type="molecule type" value="Genomic_DNA"/>
</dbReference>
<accession>A0A1F7I709</accession>
<organism evidence="1 2">
    <name type="scientific">Candidatus Roizmanbacteria bacterium RIFCSPLOWO2_01_FULL_35_13</name>
    <dbReference type="NCBI Taxonomy" id="1802055"/>
    <lineage>
        <taxon>Bacteria</taxon>
        <taxon>Candidatus Roizmaniibacteriota</taxon>
    </lineage>
</organism>
<dbReference type="InterPro" id="IPR025101">
    <property type="entry name" value="DUF4012"/>
</dbReference>
<reference evidence="1 2" key="1">
    <citation type="journal article" date="2016" name="Nat. Commun.">
        <title>Thousands of microbial genomes shed light on interconnected biogeochemical processes in an aquifer system.</title>
        <authorList>
            <person name="Anantharaman K."/>
            <person name="Brown C.T."/>
            <person name="Hug L.A."/>
            <person name="Sharon I."/>
            <person name="Castelle C.J."/>
            <person name="Probst A.J."/>
            <person name="Thomas B.C."/>
            <person name="Singh A."/>
            <person name="Wilkins M.J."/>
            <person name="Karaoz U."/>
            <person name="Brodie E.L."/>
            <person name="Williams K.H."/>
            <person name="Hubbard S.S."/>
            <person name="Banfield J.F."/>
        </authorList>
    </citation>
    <scope>NUCLEOTIDE SEQUENCE [LARGE SCALE GENOMIC DNA]</scope>
</reference>
<proteinExistence type="predicted"/>
<dbReference type="STRING" id="1802055.A3A74_03635"/>
<dbReference type="Pfam" id="PF13196">
    <property type="entry name" value="DUF4012"/>
    <property type="match status" value="1"/>
</dbReference>
<comment type="caution">
    <text evidence="1">The sequence shown here is derived from an EMBL/GenBank/DDBJ whole genome shotgun (WGS) entry which is preliminary data.</text>
</comment>
<name>A0A1F7I709_9BACT</name>
<protein>
    <recommendedName>
        <fullName evidence="3">DUF4012 domain-containing protein</fullName>
    </recommendedName>
</protein>
<dbReference type="Proteomes" id="UP000179270">
    <property type="component" value="Unassembled WGS sequence"/>
</dbReference>
<dbReference type="AlphaFoldDB" id="A0A1F7I709"/>
<evidence type="ECO:0008006" key="3">
    <source>
        <dbReference type="Google" id="ProtNLM"/>
    </source>
</evidence>